<dbReference type="PANTHER" id="PTHR31284">
    <property type="entry name" value="ACID PHOSPHATASE-LIKE PROTEIN"/>
    <property type="match status" value="1"/>
</dbReference>
<dbReference type="CDD" id="cd00118">
    <property type="entry name" value="LysM"/>
    <property type="match status" value="1"/>
</dbReference>
<dbReference type="InterPro" id="IPR036412">
    <property type="entry name" value="HAD-like_sf"/>
</dbReference>
<dbReference type="Pfam" id="PF01476">
    <property type="entry name" value="LysM"/>
    <property type="match status" value="1"/>
</dbReference>
<sequence>MKKIGSFIAGILLSATVFAGTSEYVVQRGDTLSKIANKNKISVQKIMQFNNLKNMNFIREGQRLKLMPMYSQKNLNEQMVMAANWYQTSGEMQALSYQAFNMAKIIYYADLTSNKDNEQKRAVVVDIDETVLNNSPYDAGSIETNNSYPKEWNDWVKSEQAVPLPGAVEFLNFVVKNKGDVYYISNRSVKLLQPTINNLKKFGFPEADKEHVLLKGKTSNKEPRREQVAKNHRIVLLMGDNLNDFSYVFRGKTMSEKADLVDNLKSQFGNKFVLLPNPLYGDWEGDIYKGNWGMTPEQKNKARKEHLVKWE</sequence>
<dbReference type="NCBIfam" id="TIGR01533">
    <property type="entry name" value="lipo_e_P4"/>
    <property type="match status" value="1"/>
</dbReference>
<dbReference type="SMART" id="SM00257">
    <property type="entry name" value="LysM"/>
    <property type="match status" value="1"/>
</dbReference>
<evidence type="ECO:0000256" key="2">
    <source>
        <dbReference type="SAM" id="SignalP"/>
    </source>
</evidence>
<dbReference type="InterPro" id="IPR023214">
    <property type="entry name" value="HAD_sf"/>
</dbReference>
<reference evidence="4 5" key="1">
    <citation type="submission" date="2022-11" db="EMBL/GenBank/DDBJ databases">
        <title>Haliovirga abyssi gen. nov., sp. nov., a mesophilic fermentative bacterium isolated from the Iheya North hydrothermal field and the proposal of Haliovirgaceae fam. nov.</title>
        <authorList>
            <person name="Miyazaki U."/>
            <person name="Tame A."/>
            <person name="Miyazaki J."/>
            <person name="Takai K."/>
            <person name="Sawayama S."/>
            <person name="Kitajima M."/>
            <person name="Okamoto A."/>
            <person name="Nakagawa S."/>
        </authorList>
    </citation>
    <scope>NUCLEOTIDE SEQUENCE [LARGE SCALE GENOMIC DNA]</scope>
    <source>
        <strain evidence="4 5">IC12</strain>
    </source>
</reference>
<dbReference type="InterPro" id="IPR005519">
    <property type="entry name" value="Acid_phosphat_B-like"/>
</dbReference>
<dbReference type="SUPFAM" id="SSF54106">
    <property type="entry name" value="LysM domain"/>
    <property type="match status" value="1"/>
</dbReference>
<gene>
    <name evidence="4" type="ORF">HLVA_08910</name>
</gene>
<dbReference type="SFLD" id="SFLDS00003">
    <property type="entry name" value="Haloacid_Dehalogenase"/>
    <property type="match status" value="1"/>
</dbReference>
<dbReference type="GO" id="GO:0009279">
    <property type="term" value="C:cell outer membrane"/>
    <property type="evidence" value="ECO:0007669"/>
    <property type="project" value="InterPro"/>
</dbReference>
<dbReference type="InterPro" id="IPR036779">
    <property type="entry name" value="LysM_dom_sf"/>
</dbReference>
<dbReference type="RefSeq" id="WP_307905254.1">
    <property type="nucleotide sequence ID" value="NZ_AP027059.1"/>
</dbReference>
<protein>
    <submittedName>
        <fullName evidence="4">5'-nucleotidase</fullName>
    </submittedName>
</protein>
<dbReference type="PANTHER" id="PTHR31284:SF10">
    <property type="entry name" value="ACID PHOSPHATASE-LIKE PROTEIN"/>
    <property type="match status" value="1"/>
</dbReference>
<evidence type="ECO:0000313" key="5">
    <source>
        <dbReference type="Proteomes" id="UP001321582"/>
    </source>
</evidence>
<dbReference type="Proteomes" id="UP001321582">
    <property type="component" value="Chromosome"/>
</dbReference>
<dbReference type="AlphaFoldDB" id="A0AAU9DKA9"/>
<dbReference type="Gene3D" id="3.10.350.10">
    <property type="entry name" value="LysM domain"/>
    <property type="match status" value="1"/>
</dbReference>
<feature type="domain" description="LysM" evidence="3">
    <location>
        <begin position="22"/>
        <end position="66"/>
    </location>
</feature>
<dbReference type="Gene3D" id="3.40.50.1000">
    <property type="entry name" value="HAD superfamily/HAD-like"/>
    <property type="match status" value="1"/>
</dbReference>
<dbReference type="SFLD" id="SFLDG01125">
    <property type="entry name" value="C1.1:_Acid_Phosphatase_Like"/>
    <property type="match status" value="1"/>
</dbReference>
<evidence type="ECO:0000256" key="1">
    <source>
        <dbReference type="ARBA" id="ARBA00022729"/>
    </source>
</evidence>
<dbReference type="CDD" id="cd07534">
    <property type="entry name" value="HAD_CAP"/>
    <property type="match status" value="1"/>
</dbReference>
<dbReference type="KEGG" id="haby:HLVA_08910"/>
<dbReference type="PROSITE" id="PS51782">
    <property type="entry name" value="LYSM"/>
    <property type="match status" value="1"/>
</dbReference>
<keyword evidence="5" id="KW-1185">Reference proteome</keyword>
<keyword evidence="1 2" id="KW-0732">Signal</keyword>
<dbReference type="EMBL" id="AP027059">
    <property type="protein sequence ID" value="BDU50322.1"/>
    <property type="molecule type" value="Genomic_DNA"/>
</dbReference>
<dbReference type="InterPro" id="IPR018392">
    <property type="entry name" value="LysM"/>
</dbReference>
<feature type="signal peptide" evidence="2">
    <location>
        <begin position="1"/>
        <end position="19"/>
    </location>
</feature>
<proteinExistence type="predicted"/>
<name>A0AAU9DKA9_9FUSO</name>
<dbReference type="SUPFAM" id="SSF56784">
    <property type="entry name" value="HAD-like"/>
    <property type="match status" value="1"/>
</dbReference>
<evidence type="ECO:0000313" key="4">
    <source>
        <dbReference type="EMBL" id="BDU50322.1"/>
    </source>
</evidence>
<accession>A0AAU9DKA9</accession>
<organism evidence="4 5">
    <name type="scientific">Haliovirga abyssi</name>
    <dbReference type="NCBI Taxonomy" id="2996794"/>
    <lineage>
        <taxon>Bacteria</taxon>
        <taxon>Fusobacteriati</taxon>
        <taxon>Fusobacteriota</taxon>
        <taxon>Fusobacteriia</taxon>
        <taxon>Fusobacteriales</taxon>
        <taxon>Haliovirgaceae</taxon>
        <taxon>Haliovirga</taxon>
    </lineage>
</organism>
<dbReference type="Pfam" id="PF03767">
    <property type="entry name" value="Acid_phosphat_B"/>
    <property type="match status" value="1"/>
</dbReference>
<feature type="chain" id="PRO_5043762214" evidence="2">
    <location>
        <begin position="20"/>
        <end position="311"/>
    </location>
</feature>
<evidence type="ECO:0000259" key="3">
    <source>
        <dbReference type="PROSITE" id="PS51782"/>
    </source>
</evidence>
<dbReference type="InterPro" id="IPR006423">
    <property type="entry name" value="Lipo_e_P4"/>
</dbReference>